<accession>A0A558HV14</accession>
<dbReference type="InterPro" id="IPR045508">
    <property type="entry name" value="DUF6482"/>
</dbReference>
<evidence type="ECO:0000313" key="1">
    <source>
        <dbReference type="EMBL" id="TVU72972.1"/>
    </source>
</evidence>
<name>A0A558HV14_9GAMM</name>
<organism evidence="1 2">
    <name type="scientific">Cobetia crustatorum</name>
    <dbReference type="NCBI Taxonomy" id="553385"/>
    <lineage>
        <taxon>Bacteria</taxon>
        <taxon>Pseudomonadati</taxon>
        <taxon>Pseudomonadota</taxon>
        <taxon>Gammaproteobacteria</taxon>
        <taxon>Oceanospirillales</taxon>
        <taxon>Halomonadaceae</taxon>
        <taxon>Cobetia</taxon>
    </lineage>
</organism>
<dbReference type="AlphaFoldDB" id="A0A558HV14"/>
<keyword evidence="2" id="KW-1185">Reference proteome</keyword>
<reference evidence="1 2" key="1">
    <citation type="submission" date="2019-07" db="EMBL/GenBank/DDBJ databases">
        <title>Diversity of Bacteria from Kongsfjorden, Arctic.</title>
        <authorList>
            <person name="Yu Y."/>
        </authorList>
    </citation>
    <scope>NUCLEOTIDE SEQUENCE [LARGE SCALE GENOMIC DNA]</scope>
    <source>
        <strain evidence="1 2">SM1923</strain>
    </source>
</reference>
<dbReference type="EMBL" id="VNFH01000002">
    <property type="protein sequence ID" value="TVU72972.1"/>
    <property type="molecule type" value="Genomic_DNA"/>
</dbReference>
<dbReference type="OrthoDB" id="6183006at2"/>
<comment type="caution">
    <text evidence="1">The sequence shown here is derived from an EMBL/GenBank/DDBJ whole genome shotgun (WGS) entry which is preliminary data.</text>
</comment>
<dbReference type="Pfam" id="PF20090">
    <property type="entry name" value="DUF6482"/>
    <property type="match status" value="1"/>
</dbReference>
<sequence length="97" mass="11308">MAEYPELEVRIISHAASHFYLVELMIGAADDIRAERSELLTRRGKPMLFRSLEDVYSELRRAGLHRAWLVSQVVNDEVIGRPPQYHQPLDSRMSLRF</sequence>
<protein>
    <submittedName>
        <fullName evidence="1">Uncharacterized protein</fullName>
    </submittedName>
</protein>
<gene>
    <name evidence="1" type="ORF">FQP86_04005</name>
</gene>
<dbReference type="Proteomes" id="UP000319941">
    <property type="component" value="Unassembled WGS sequence"/>
</dbReference>
<evidence type="ECO:0000313" key="2">
    <source>
        <dbReference type="Proteomes" id="UP000319941"/>
    </source>
</evidence>
<proteinExistence type="predicted"/>